<dbReference type="InterPro" id="IPR036291">
    <property type="entry name" value="NAD(P)-bd_dom_sf"/>
</dbReference>
<comment type="caution">
    <text evidence="5">The sequence shown here is derived from an EMBL/GenBank/DDBJ whole genome shotgun (WGS) entry which is preliminary data.</text>
</comment>
<name>A0A9W7SLB7_9PEZI</name>
<evidence type="ECO:0000313" key="6">
    <source>
        <dbReference type="Proteomes" id="UP001138500"/>
    </source>
</evidence>
<evidence type="ECO:0000313" key="5">
    <source>
        <dbReference type="EMBL" id="KAH9821412.1"/>
    </source>
</evidence>
<gene>
    <name evidence="5" type="ORF">Tdes44962_MAKER10313</name>
</gene>
<dbReference type="PANTHER" id="PTHR42789:SF1">
    <property type="entry name" value="D-ISOMER SPECIFIC 2-HYDROXYACID DEHYDROGENASE FAMILY PROTEIN (AFU_ORTHOLOGUE AFUA_6G10090)"/>
    <property type="match status" value="1"/>
</dbReference>
<feature type="domain" description="D-isomer specific 2-hydroxyacid dehydrogenase NAD-binding" evidence="4">
    <location>
        <begin position="3"/>
        <end position="159"/>
    </location>
</feature>
<reference evidence="5 6" key="1">
    <citation type="journal article" date="2018" name="IMA Fungus">
        <title>IMA Genome-F 10: Nine draft genome sequences of Claviceps purpurea s.lat., including C. arundinis, C. humidiphila, and C. cf. spartinae, pseudomolecules for the pitch canker pathogen Fusarium circinatum, draft genome of Davidsoniella eucalypti, Grosmannia galeiformis, Quambalaria eucalypti, and Teratosphaeria destructans.</title>
        <authorList>
            <person name="Wingfield B.D."/>
            <person name="Liu M."/>
            <person name="Nguyen H.D."/>
            <person name="Lane F.A."/>
            <person name="Morgan S.W."/>
            <person name="De Vos L."/>
            <person name="Wilken P.M."/>
            <person name="Duong T.A."/>
            <person name="Aylward J."/>
            <person name="Coetzee M.P."/>
            <person name="Dadej K."/>
            <person name="De Beer Z.W."/>
            <person name="Findlay W."/>
            <person name="Havenga M."/>
            <person name="Kolarik M."/>
            <person name="Menzies J.G."/>
            <person name="Naidoo K."/>
            <person name="Pochopski O."/>
            <person name="Shoukouhi P."/>
            <person name="Santana Q.C."/>
            <person name="Seifert K.A."/>
            <person name="Soal N."/>
            <person name="Steenkamp E.T."/>
            <person name="Tatham C.T."/>
            <person name="van der Nest M.A."/>
            <person name="Wingfield M.J."/>
        </authorList>
    </citation>
    <scope>NUCLEOTIDE SEQUENCE [LARGE SCALE GENOMIC DNA]</scope>
    <source>
        <strain evidence="5">CMW44962</strain>
    </source>
</reference>
<evidence type="ECO:0000256" key="2">
    <source>
        <dbReference type="ARBA" id="ARBA00023002"/>
    </source>
</evidence>
<proteinExistence type="inferred from homology"/>
<dbReference type="InterPro" id="IPR050857">
    <property type="entry name" value="D-2-hydroxyacid_DH"/>
</dbReference>
<keyword evidence="3" id="KW-0520">NAD</keyword>
<dbReference type="SUPFAM" id="SSF51735">
    <property type="entry name" value="NAD(P)-binding Rossmann-fold domains"/>
    <property type="match status" value="1"/>
</dbReference>
<keyword evidence="6" id="KW-1185">Reference proteome</keyword>
<dbReference type="AlphaFoldDB" id="A0A9W7SLB7"/>
<dbReference type="InterPro" id="IPR006140">
    <property type="entry name" value="D-isomer_DH_NAD-bd"/>
</dbReference>
<feature type="non-terminal residue" evidence="5">
    <location>
        <position position="1"/>
    </location>
</feature>
<evidence type="ECO:0000259" key="4">
    <source>
        <dbReference type="Pfam" id="PF02826"/>
    </source>
</evidence>
<sequence length="192" mass="21133">MMTHVSGKVLGVVGLGKLGAQMARTGALGFGMEVVAWSEHLTPGRAEAVMRGSGVVVRVVGKEELFRCADVVSLHVVLGPGTRGVVGARELGWMKRTAVLVNTARAGLVEEEALRAVLREGRIRGACLDVWWEEPLPAESEWRGAGAWQGEVLMSPHMGYVTAWQMHRWYQEQKECVERWLAGEDVGERRMN</sequence>
<dbReference type="PANTHER" id="PTHR42789">
    <property type="entry name" value="D-ISOMER SPECIFIC 2-HYDROXYACID DEHYDROGENASE FAMILY PROTEIN (AFU_ORTHOLOGUE AFUA_6G10090)"/>
    <property type="match status" value="1"/>
</dbReference>
<dbReference type="EMBL" id="RIBY02002265">
    <property type="protein sequence ID" value="KAH9821412.1"/>
    <property type="molecule type" value="Genomic_DNA"/>
</dbReference>
<dbReference type="Proteomes" id="UP001138500">
    <property type="component" value="Unassembled WGS sequence"/>
</dbReference>
<dbReference type="Gene3D" id="3.40.50.720">
    <property type="entry name" value="NAD(P)-binding Rossmann-like Domain"/>
    <property type="match status" value="2"/>
</dbReference>
<keyword evidence="2" id="KW-0560">Oxidoreductase</keyword>
<protein>
    <submittedName>
        <fullName evidence="5">D-isomer specific 2-hydroxyacid dehydrogenase family protein</fullName>
    </submittedName>
</protein>
<evidence type="ECO:0000256" key="1">
    <source>
        <dbReference type="ARBA" id="ARBA00005854"/>
    </source>
</evidence>
<dbReference type="GO" id="GO:0016491">
    <property type="term" value="F:oxidoreductase activity"/>
    <property type="evidence" value="ECO:0007669"/>
    <property type="project" value="UniProtKB-KW"/>
</dbReference>
<dbReference type="PROSITE" id="PS00065">
    <property type="entry name" value="D_2_HYDROXYACID_DH_1"/>
    <property type="match status" value="1"/>
</dbReference>
<dbReference type="Pfam" id="PF02826">
    <property type="entry name" value="2-Hacid_dh_C"/>
    <property type="match status" value="1"/>
</dbReference>
<comment type="similarity">
    <text evidence="1">Belongs to the D-isomer specific 2-hydroxyacid dehydrogenase family.</text>
</comment>
<organism evidence="5 6">
    <name type="scientific">Teratosphaeria destructans</name>
    <dbReference type="NCBI Taxonomy" id="418781"/>
    <lineage>
        <taxon>Eukaryota</taxon>
        <taxon>Fungi</taxon>
        <taxon>Dikarya</taxon>
        <taxon>Ascomycota</taxon>
        <taxon>Pezizomycotina</taxon>
        <taxon>Dothideomycetes</taxon>
        <taxon>Dothideomycetidae</taxon>
        <taxon>Mycosphaerellales</taxon>
        <taxon>Teratosphaeriaceae</taxon>
        <taxon>Teratosphaeria</taxon>
    </lineage>
</organism>
<dbReference type="InterPro" id="IPR029752">
    <property type="entry name" value="D-isomer_DH_CS1"/>
</dbReference>
<evidence type="ECO:0000256" key="3">
    <source>
        <dbReference type="ARBA" id="ARBA00023027"/>
    </source>
</evidence>
<dbReference type="OrthoDB" id="298012at2759"/>
<accession>A0A9W7SLB7</accession>
<reference evidence="5 6" key="2">
    <citation type="journal article" date="2021" name="Curr. Genet.">
        <title>Genetic response to nitrogen starvation in the aggressive Eucalyptus foliar pathogen Teratosphaeria destructans.</title>
        <authorList>
            <person name="Havenga M."/>
            <person name="Wingfield B.D."/>
            <person name="Wingfield M.J."/>
            <person name="Dreyer L.L."/>
            <person name="Roets F."/>
            <person name="Aylward J."/>
        </authorList>
    </citation>
    <scope>NUCLEOTIDE SEQUENCE [LARGE SCALE GENOMIC DNA]</scope>
    <source>
        <strain evidence="5">CMW44962</strain>
    </source>
</reference>
<dbReference type="GO" id="GO:0051287">
    <property type="term" value="F:NAD binding"/>
    <property type="evidence" value="ECO:0007669"/>
    <property type="project" value="InterPro"/>
</dbReference>